<gene>
    <name evidence="2" type="ORF">GQ55_6G112200</name>
</gene>
<evidence type="ECO:0000313" key="3">
    <source>
        <dbReference type="Proteomes" id="UP000244336"/>
    </source>
</evidence>
<protein>
    <submittedName>
        <fullName evidence="2">Uncharacterized protein</fullName>
    </submittedName>
</protein>
<evidence type="ECO:0000313" key="2">
    <source>
        <dbReference type="EMBL" id="PUZ50909.1"/>
    </source>
</evidence>
<dbReference type="AlphaFoldDB" id="A0A2T7D5Q5"/>
<keyword evidence="3" id="KW-1185">Reference proteome</keyword>
<dbReference type="EMBL" id="CM009754">
    <property type="protein sequence ID" value="PUZ50909.1"/>
    <property type="molecule type" value="Genomic_DNA"/>
</dbReference>
<dbReference type="Gramene" id="PUZ50909">
    <property type="protein sequence ID" value="PUZ50909"/>
    <property type="gene ID" value="GQ55_6G112200"/>
</dbReference>
<organism evidence="2 3">
    <name type="scientific">Panicum hallii var. hallii</name>
    <dbReference type="NCBI Taxonomy" id="1504633"/>
    <lineage>
        <taxon>Eukaryota</taxon>
        <taxon>Viridiplantae</taxon>
        <taxon>Streptophyta</taxon>
        <taxon>Embryophyta</taxon>
        <taxon>Tracheophyta</taxon>
        <taxon>Spermatophyta</taxon>
        <taxon>Magnoliopsida</taxon>
        <taxon>Liliopsida</taxon>
        <taxon>Poales</taxon>
        <taxon>Poaceae</taxon>
        <taxon>PACMAD clade</taxon>
        <taxon>Panicoideae</taxon>
        <taxon>Panicodae</taxon>
        <taxon>Paniceae</taxon>
        <taxon>Panicinae</taxon>
        <taxon>Panicum</taxon>
        <taxon>Panicum sect. Panicum</taxon>
    </lineage>
</organism>
<name>A0A2T7D5Q5_9POAL</name>
<dbReference type="OrthoDB" id="1342812at2759"/>
<dbReference type="Proteomes" id="UP000244336">
    <property type="component" value="Chromosome 6"/>
</dbReference>
<sequence>MRTSFPFALPTLRSHGYQSGGRVGKGQKGKEPEEMCPSLLQWHRLEKLTLKLKSDNGVGIDTICLHERSFSSDLLKKATIFCTEGDARVSVLMTMLRANAKSLEEVDIIHY</sequence>
<reference evidence="2 3" key="1">
    <citation type="submission" date="2018-04" db="EMBL/GenBank/DDBJ databases">
        <title>WGS assembly of Panicum hallii var. hallii HAL2.</title>
        <authorList>
            <person name="Lovell J."/>
            <person name="Jenkins J."/>
            <person name="Lowry D."/>
            <person name="Mamidi S."/>
            <person name="Sreedasyam A."/>
            <person name="Weng X."/>
            <person name="Barry K."/>
            <person name="Bonette J."/>
            <person name="Campitelli B."/>
            <person name="Daum C."/>
            <person name="Gordon S."/>
            <person name="Gould B."/>
            <person name="Lipzen A."/>
            <person name="MacQueen A."/>
            <person name="Palacio-Mejia J."/>
            <person name="Plott C."/>
            <person name="Shakirov E."/>
            <person name="Shu S."/>
            <person name="Yoshinaga Y."/>
            <person name="Zane M."/>
            <person name="Rokhsar D."/>
            <person name="Grimwood J."/>
            <person name="Schmutz J."/>
            <person name="Juenger T."/>
        </authorList>
    </citation>
    <scope>NUCLEOTIDE SEQUENCE [LARGE SCALE GENOMIC DNA]</scope>
    <source>
        <strain evidence="3">cv. HAL2</strain>
    </source>
</reference>
<accession>A0A2T7D5Q5</accession>
<evidence type="ECO:0000256" key="1">
    <source>
        <dbReference type="SAM" id="MobiDB-lite"/>
    </source>
</evidence>
<proteinExistence type="predicted"/>
<feature type="region of interest" description="Disordered" evidence="1">
    <location>
        <begin position="12"/>
        <end position="33"/>
    </location>
</feature>